<comment type="caution">
    <text evidence="1">The sequence shown here is derived from an EMBL/GenBank/DDBJ whole genome shotgun (WGS) entry which is preliminary data.</text>
</comment>
<proteinExistence type="predicted"/>
<dbReference type="EMBL" id="JAGGJR010000014">
    <property type="protein sequence ID" value="MBP1876051.1"/>
    <property type="molecule type" value="Genomic_DNA"/>
</dbReference>
<protein>
    <submittedName>
        <fullName evidence="1">Iron complex outermembrane receptor protein</fullName>
    </submittedName>
</protein>
<keyword evidence="2" id="KW-1185">Reference proteome</keyword>
<organism evidence="1 2">
    <name type="scientific">Ensifer adhaerens</name>
    <name type="common">Sinorhizobium morelense</name>
    <dbReference type="NCBI Taxonomy" id="106592"/>
    <lineage>
        <taxon>Bacteria</taxon>
        <taxon>Pseudomonadati</taxon>
        <taxon>Pseudomonadota</taxon>
        <taxon>Alphaproteobacteria</taxon>
        <taxon>Hyphomicrobiales</taxon>
        <taxon>Rhizobiaceae</taxon>
        <taxon>Sinorhizobium/Ensifer group</taxon>
        <taxon>Ensifer</taxon>
    </lineage>
</organism>
<dbReference type="Proteomes" id="UP000823773">
    <property type="component" value="Unassembled WGS sequence"/>
</dbReference>
<accession>A0ACC5T4K0</accession>
<gene>
    <name evidence="1" type="ORF">J2Z19_005800</name>
</gene>
<evidence type="ECO:0000313" key="2">
    <source>
        <dbReference type="Proteomes" id="UP000823773"/>
    </source>
</evidence>
<sequence length="832" mass="90018">MGRLGKNNKRAGRAFAAALLMSTAVAGGAAVAPLPAQAQSTEASFSIAAGPLGDALARFGRQAGIQVTYVPSIASAKHTSGIVGRATPEVAIAKILAGSGLTYTFTNPRTVAISEPGAVGGGVTVDGATALQTISVTGQNPWGPVDGFVATRGSTGTKTDTPLLETPQSISVITRDRIDRQAANRLDETLRYSAGVRSDYGGAVVAADNIFIRGQFANTYLDGLRNTPFSYFGIMAAEPYGLERVEVLKGPVSVLYGQNQPGGMINMISKRPTEDARGEAQLSLGTQSHRQAAFDVSGPLDAEGAILGRFVGLGRLADGNVEYTDDDRLLLAPSVTLKPDEGTYLTVLGSYQKNNALAVTNYPWAAVNGTSPYGRMPMERFLGEPDFDRETQEQINLGYEFFHEFNADWSFKQNVRYSNFENQENYLARNSGLLFSPQTGGNTAIARNWQFRHAFGDTVGIDNQLNGKFETGAIGHDVLFGFDYAWSRATRDEKWGTGPRIENIFAPTYGSPIDFSRWNTWVDAETTTNQFGLYAQDQIEYENWRLTLGLRHDWVSAKVDDLWNGDPGIPTNPKTATALQDSDWSALTGRAGLTYVFDSGIAPYVSYSESFNPVVGEDRFGKAFEPEKSRQYEVGVKFQPEGWDGFFTVSAFDLTRVNVTTADPADITKSAQVGEVRSRGLEFEAVAELTDGLSLIGAYTYLNSEVTKATAEGSYATEGKQLIRVPGHMASLWLDYQVEAGPLEGLGVAGGVRYTGASWGDALNTFKVPSYTLFDAALSYDFGKRNPELNGLSANLNVTNLFDKSYVASCFFTLACNMGEGRTVLGTLKYKW</sequence>
<evidence type="ECO:0000313" key="1">
    <source>
        <dbReference type="EMBL" id="MBP1876051.1"/>
    </source>
</evidence>
<reference evidence="1" key="1">
    <citation type="submission" date="2021-03" db="EMBL/GenBank/DDBJ databases">
        <title>Genomic Encyclopedia of Type Strains, Phase IV (KMG-IV): sequencing the most valuable type-strain genomes for metagenomic binning, comparative biology and taxonomic classification.</title>
        <authorList>
            <person name="Goeker M."/>
        </authorList>
    </citation>
    <scope>NUCLEOTIDE SEQUENCE</scope>
    <source>
        <strain evidence="1">DSM 18131</strain>
    </source>
</reference>
<name>A0ACC5T4K0_ENSAD</name>
<keyword evidence="1" id="KW-0675">Receptor</keyword>